<evidence type="ECO:0000256" key="2">
    <source>
        <dbReference type="ARBA" id="ARBA00012438"/>
    </source>
</evidence>
<dbReference type="Pfam" id="PF00072">
    <property type="entry name" value="Response_reg"/>
    <property type="match status" value="1"/>
</dbReference>
<dbReference type="GO" id="GO:0005886">
    <property type="term" value="C:plasma membrane"/>
    <property type="evidence" value="ECO:0007669"/>
    <property type="project" value="TreeGrafter"/>
</dbReference>
<dbReference type="InterPro" id="IPR003661">
    <property type="entry name" value="HisK_dim/P_dom"/>
</dbReference>
<evidence type="ECO:0000313" key="11">
    <source>
        <dbReference type="Proteomes" id="UP000010472"/>
    </source>
</evidence>
<dbReference type="PROSITE" id="PS50110">
    <property type="entry name" value="RESPONSE_REGULATORY"/>
    <property type="match status" value="1"/>
</dbReference>
<dbReference type="Gene3D" id="1.10.287.130">
    <property type="match status" value="1"/>
</dbReference>
<dbReference type="eggNOG" id="COG0517">
    <property type="taxonomic scope" value="Bacteria"/>
</dbReference>
<evidence type="ECO:0000256" key="4">
    <source>
        <dbReference type="ARBA" id="ARBA00022679"/>
    </source>
</evidence>
<dbReference type="STRING" id="1173022.Cri9333_1676"/>
<dbReference type="KEGG" id="cep:Cri9333_1676"/>
<dbReference type="Pfam" id="PF02518">
    <property type="entry name" value="HATPase_c"/>
    <property type="match status" value="1"/>
</dbReference>
<evidence type="ECO:0000256" key="1">
    <source>
        <dbReference type="ARBA" id="ARBA00000085"/>
    </source>
</evidence>
<dbReference type="RefSeq" id="WP_015202683.1">
    <property type="nucleotide sequence ID" value="NC_019753.1"/>
</dbReference>
<reference evidence="10 11" key="1">
    <citation type="submission" date="2012-06" db="EMBL/GenBank/DDBJ databases">
        <title>Finished chromosome of genome of Crinalium epipsammum PCC 9333.</title>
        <authorList>
            <consortium name="US DOE Joint Genome Institute"/>
            <person name="Gugger M."/>
            <person name="Coursin T."/>
            <person name="Rippka R."/>
            <person name="Tandeau De Marsac N."/>
            <person name="Huntemann M."/>
            <person name="Wei C.-L."/>
            <person name="Han J."/>
            <person name="Detter J.C."/>
            <person name="Han C."/>
            <person name="Tapia R."/>
            <person name="Davenport K."/>
            <person name="Daligault H."/>
            <person name="Erkkila T."/>
            <person name="Gu W."/>
            <person name="Munk A.C.C."/>
            <person name="Teshima H."/>
            <person name="Xu Y."/>
            <person name="Chain P."/>
            <person name="Chen A."/>
            <person name="Krypides N."/>
            <person name="Mavromatis K."/>
            <person name="Markowitz V."/>
            <person name="Szeto E."/>
            <person name="Ivanova N."/>
            <person name="Mikhailova N."/>
            <person name="Ovchinnikova G."/>
            <person name="Pagani I."/>
            <person name="Pati A."/>
            <person name="Goodwin L."/>
            <person name="Peters L."/>
            <person name="Pitluck S."/>
            <person name="Woyke T."/>
            <person name="Kerfeld C."/>
        </authorList>
    </citation>
    <scope>NUCLEOTIDE SEQUENCE [LARGE SCALE GENOMIC DNA]</scope>
    <source>
        <strain evidence="10 11">PCC 9333</strain>
    </source>
</reference>
<dbReference type="InterPro" id="IPR036890">
    <property type="entry name" value="HATPase_C_sf"/>
</dbReference>
<dbReference type="PATRIC" id="fig|1173022.3.peg.1813"/>
<comment type="catalytic activity">
    <reaction evidence="1">
        <text>ATP + protein L-histidine = ADP + protein N-phospho-L-histidine.</text>
        <dbReference type="EC" id="2.7.13.3"/>
    </reaction>
</comment>
<name>K9VWV0_9CYAN</name>
<dbReference type="SUPFAM" id="SSF55874">
    <property type="entry name" value="ATPase domain of HSP90 chaperone/DNA topoisomerase II/histidine kinase"/>
    <property type="match status" value="1"/>
</dbReference>
<dbReference type="Pfam" id="PF00512">
    <property type="entry name" value="HisKA"/>
    <property type="match status" value="1"/>
</dbReference>
<dbReference type="InterPro" id="IPR036097">
    <property type="entry name" value="HisK_dim/P_sf"/>
</dbReference>
<dbReference type="OrthoDB" id="510512at2"/>
<dbReference type="SMART" id="SM00388">
    <property type="entry name" value="HisKA"/>
    <property type="match status" value="1"/>
</dbReference>
<keyword evidence="3" id="KW-0597">Phosphoprotein</keyword>
<comment type="caution">
    <text evidence="7">Lacks conserved residue(s) required for the propagation of feature annotation.</text>
</comment>
<dbReference type="InterPro" id="IPR011006">
    <property type="entry name" value="CheY-like_superfamily"/>
</dbReference>
<dbReference type="SMART" id="SM00387">
    <property type="entry name" value="HATPase_c"/>
    <property type="match status" value="1"/>
</dbReference>
<dbReference type="EC" id="2.7.13.3" evidence="2"/>
<dbReference type="InterPro" id="IPR046342">
    <property type="entry name" value="CBS_dom_sf"/>
</dbReference>
<evidence type="ECO:0000313" key="10">
    <source>
        <dbReference type="EMBL" id="AFZ12563.1"/>
    </source>
</evidence>
<dbReference type="InterPro" id="IPR005467">
    <property type="entry name" value="His_kinase_dom"/>
</dbReference>
<keyword evidence="4 10" id="KW-0808">Transferase</keyword>
<dbReference type="InterPro" id="IPR003594">
    <property type="entry name" value="HATPase_dom"/>
</dbReference>
<dbReference type="eggNOG" id="COG2205">
    <property type="taxonomic scope" value="Bacteria"/>
</dbReference>
<dbReference type="Proteomes" id="UP000010472">
    <property type="component" value="Chromosome"/>
</dbReference>
<dbReference type="PANTHER" id="PTHR43047:SF63">
    <property type="entry name" value="HISTIDINE KINASE"/>
    <property type="match status" value="1"/>
</dbReference>
<organism evidence="10 11">
    <name type="scientific">Crinalium epipsammum PCC 9333</name>
    <dbReference type="NCBI Taxonomy" id="1173022"/>
    <lineage>
        <taxon>Bacteria</taxon>
        <taxon>Bacillati</taxon>
        <taxon>Cyanobacteriota</taxon>
        <taxon>Cyanophyceae</taxon>
        <taxon>Gomontiellales</taxon>
        <taxon>Gomontiellaceae</taxon>
        <taxon>Crinalium</taxon>
    </lineage>
</organism>
<dbReference type="GO" id="GO:0009927">
    <property type="term" value="F:histidine phosphotransfer kinase activity"/>
    <property type="evidence" value="ECO:0007669"/>
    <property type="project" value="TreeGrafter"/>
</dbReference>
<dbReference type="SMART" id="SM00448">
    <property type="entry name" value="REC"/>
    <property type="match status" value="1"/>
</dbReference>
<dbReference type="PROSITE" id="PS50109">
    <property type="entry name" value="HIS_KIN"/>
    <property type="match status" value="1"/>
</dbReference>
<dbReference type="AlphaFoldDB" id="K9VWV0"/>
<dbReference type="EMBL" id="CP003620">
    <property type="protein sequence ID" value="AFZ12563.1"/>
    <property type="molecule type" value="Genomic_DNA"/>
</dbReference>
<evidence type="ECO:0000259" key="9">
    <source>
        <dbReference type="PROSITE" id="PS50110"/>
    </source>
</evidence>
<feature type="domain" description="Response regulatory" evidence="9">
    <location>
        <begin position="578"/>
        <end position="691"/>
    </location>
</feature>
<keyword evidence="11" id="KW-1185">Reference proteome</keyword>
<dbReference type="CDD" id="cd16922">
    <property type="entry name" value="HATPase_EvgS-ArcB-TorS-like"/>
    <property type="match status" value="1"/>
</dbReference>
<dbReference type="CDD" id="cd00082">
    <property type="entry name" value="HisKA"/>
    <property type="match status" value="1"/>
</dbReference>
<dbReference type="SUPFAM" id="SSF47384">
    <property type="entry name" value="Homodimeric domain of signal transducing histidine kinase"/>
    <property type="match status" value="1"/>
</dbReference>
<dbReference type="Gene3D" id="3.40.50.2300">
    <property type="match status" value="1"/>
</dbReference>
<proteinExistence type="predicted"/>
<dbReference type="Gene3D" id="3.30.565.10">
    <property type="entry name" value="Histidine kinase-like ATPase, C-terminal domain"/>
    <property type="match status" value="1"/>
</dbReference>
<evidence type="ECO:0000259" key="8">
    <source>
        <dbReference type="PROSITE" id="PS50109"/>
    </source>
</evidence>
<dbReference type="InterPro" id="IPR004358">
    <property type="entry name" value="Sig_transdc_His_kin-like_C"/>
</dbReference>
<keyword evidence="6" id="KW-0902">Two-component regulatory system</keyword>
<evidence type="ECO:0000256" key="5">
    <source>
        <dbReference type="ARBA" id="ARBA00022777"/>
    </source>
</evidence>
<dbReference type="SUPFAM" id="SSF52172">
    <property type="entry name" value="CheY-like"/>
    <property type="match status" value="1"/>
</dbReference>
<dbReference type="SUPFAM" id="SSF54631">
    <property type="entry name" value="CBS-domain pair"/>
    <property type="match status" value="1"/>
</dbReference>
<keyword evidence="5 10" id="KW-0418">Kinase</keyword>
<evidence type="ECO:0000256" key="6">
    <source>
        <dbReference type="ARBA" id="ARBA00023012"/>
    </source>
</evidence>
<dbReference type="PRINTS" id="PR00344">
    <property type="entry name" value="BCTRLSENSOR"/>
</dbReference>
<protein>
    <recommendedName>
        <fullName evidence="2">histidine kinase</fullName>
        <ecNumber evidence="2">2.7.13.3</ecNumber>
    </recommendedName>
</protein>
<evidence type="ECO:0000256" key="7">
    <source>
        <dbReference type="PROSITE-ProRule" id="PRU00169"/>
    </source>
</evidence>
<dbReference type="eggNOG" id="COG3437">
    <property type="taxonomic scope" value="Bacteria"/>
</dbReference>
<dbReference type="HOGENOM" id="CLU_009061_0_0_3"/>
<dbReference type="GO" id="GO:0000155">
    <property type="term" value="F:phosphorelay sensor kinase activity"/>
    <property type="evidence" value="ECO:0007669"/>
    <property type="project" value="InterPro"/>
</dbReference>
<gene>
    <name evidence="10" type="ORF">Cri9333_1676</name>
</gene>
<dbReference type="PANTHER" id="PTHR43047">
    <property type="entry name" value="TWO-COMPONENT HISTIDINE PROTEIN KINASE"/>
    <property type="match status" value="1"/>
</dbReference>
<dbReference type="InterPro" id="IPR001789">
    <property type="entry name" value="Sig_transdc_resp-reg_receiver"/>
</dbReference>
<evidence type="ECO:0000256" key="3">
    <source>
        <dbReference type="ARBA" id="ARBA00022553"/>
    </source>
</evidence>
<feature type="domain" description="Histidine kinase" evidence="8">
    <location>
        <begin position="326"/>
        <end position="553"/>
    </location>
</feature>
<sequence>MLIPTPSLKEFLQPARVCLQTAPLDVVIELFSSCECDRIVVVNEQQYPVGVVNFRRLMPYVLGNINEQTRVSTAVIDDQTERGDRCNILFNQGNYLGDRTKVNFLEKTQHPAAQLADFSRLIEPVEIISADNSWNEFWQQLQNQEDSGLNQHWVIVDGDGLCIGLLDSWRLLKYLAPLINNSSEFFQISTTFSNSSQQPQSKIINPLEQLLEQLPLPMMLQTGSGQVISKNTAWRETLLEVESIKTTENFSQINQQDARIWEFVKIHLSKQVSGEQFASNYFSYSPDLWLVLATDVTEKQQVAKELVAKNADLVQLNRFKDEFLACISHELKTPLTAVLGLSSLLKEQVLGELNERQFRYANLIHQSGKQLMVLVNDILDLTLIETGQLELTLAPVNIATVCDRAYLQAEQLQSVKNNQEKSDSEVKFTLQIEPGLEMLVADQLRLRQMLFHLLSNALKFTEGKGEIGLNVCAWEGWISLTVWDTGIGIPPEKQHLIFHKFQQLENPLTRRFDGTGLGLVLTQRLARLHGGDISFISKLGQGSQFTLLLPPLPPQSSAEFLIEYQDNSQVSRSNSNRLVLIVENVPNYIEDLNEKLTSLGYRVVIGRSGTEAIEKARTLQPCAVLLNPVLPMLSGWDVLTLLKSDEQTKHIPVVVTASRADKETALENLAADFLSIPIETSALKQSLIGLSPEKSSDRDFIVVLHLTSESQTEDLELNLIDNLNLINHKLELNYRVLEADDLEQAELIARVWHPNVVLLNSTGLSDPLSYLQQLSQYTSIASLPLITIDHQTTEAANQVPGLTVFPCLAPANNHNTPTESLREQTALLRVIQVAAGMGYQPSIVVVDTAKLSNLRVAENQEFTNKNSLEGLQALNQYLKTAGFRTIVPPSWTDVARHVHNQKFDLLLISLADIEPEPEFVNAIASLLQQPQTPPILVLDNRKGKQTNLSKTTNSLAKFEAVLRTAASKIMRVDSRSMTELLKLINQTLGQNC</sequence>
<accession>K9VWV0</accession>